<dbReference type="Gene3D" id="2.40.50.90">
    <property type="match status" value="1"/>
</dbReference>
<feature type="domain" description="Tudor" evidence="2">
    <location>
        <begin position="106"/>
        <end position="164"/>
    </location>
</feature>
<protein>
    <submittedName>
        <fullName evidence="4">Tudor domain-containing protein 1-like</fullName>
    </submittedName>
</protein>
<feature type="compositionally biased region" description="Polar residues" evidence="1">
    <location>
        <begin position="405"/>
        <end position="433"/>
    </location>
</feature>
<dbReference type="InterPro" id="IPR035437">
    <property type="entry name" value="SNase_OB-fold_sf"/>
</dbReference>
<evidence type="ECO:0000313" key="3">
    <source>
        <dbReference type="Proteomes" id="UP000695022"/>
    </source>
</evidence>
<name>A0ABM1EYF0_PRICU</name>
<dbReference type="SMART" id="SM00333">
    <property type="entry name" value="TUDOR"/>
    <property type="match status" value="1"/>
</dbReference>
<dbReference type="SUPFAM" id="SSF63748">
    <property type="entry name" value="Tudor/PWWP/MBT"/>
    <property type="match status" value="1"/>
</dbReference>
<feature type="region of interest" description="Disordered" evidence="1">
    <location>
        <begin position="1"/>
        <end position="47"/>
    </location>
</feature>
<sequence>MPPDGNREEKWDFTNTQPAYTPCDTDLAVSPAAGSSSSSSRRVDPGVEQLTMDEDGYAETYVSAVESPNHFWLQVVREKSRALDRLVDDMNAHYALCPPSEEDEVVPRPGDLVATDFVYDNGWYRARVLTVTGDLVTVYYPDFGDTGQVLASRLRKLSRAFLVLPFQAIECYTARQMAPADGGDAWSEAAIQRFEELVFCAKWKVLMCSVMQTEAGRPYVELVDTHGNANVNIADEMVRSGQARWASAADHAHVAPSDDHCSQVTPPAEADDSVIIIDNSPAKVDEAAEDSSQSHRGEASLQSSFGEFSMLQSTGIESSPYDSEPDVDVTETIDSTSSFLSASDDGSSTHLIDSTVSVTDASSFAYESSVQDASAIAPGDTAANTGSADARRNGGGDGGDGNSELGGNTTSGEYSLLSSTKFASESPPVTSPNKRAAGDMESTVLVASPPGGTGKGEFPSGIEDISMIPGNAASSSMIDGSTMQDSAATINPLELNQFSATFEQISRDAAAADDE</sequence>
<gene>
    <name evidence="4" type="primary">LOC106817088</name>
</gene>
<evidence type="ECO:0000256" key="1">
    <source>
        <dbReference type="SAM" id="MobiDB-lite"/>
    </source>
</evidence>
<dbReference type="PROSITE" id="PS50304">
    <property type="entry name" value="TUDOR"/>
    <property type="match status" value="1"/>
</dbReference>
<proteinExistence type="predicted"/>
<dbReference type="Proteomes" id="UP000695022">
    <property type="component" value="Unplaced"/>
</dbReference>
<dbReference type="PANTHER" id="PTHR22948">
    <property type="entry name" value="TUDOR DOMAIN CONTAINING PROTEIN"/>
    <property type="match status" value="1"/>
</dbReference>
<dbReference type="PANTHER" id="PTHR22948:SF29">
    <property type="entry name" value="FI02030P-RELATED"/>
    <property type="match status" value="1"/>
</dbReference>
<reference evidence="4" key="1">
    <citation type="submission" date="2025-08" db="UniProtKB">
        <authorList>
            <consortium name="RefSeq"/>
        </authorList>
    </citation>
    <scope>IDENTIFICATION</scope>
</reference>
<dbReference type="GeneID" id="106817088"/>
<organism evidence="3 4">
    <name type="scientific">Priapulus caudatus</name>
    <name type="common">Priapulid worm</name>
    <dbReference type="NCBI Taxonomy" id="37621"/>
    <lineage>
        <taxon>Eukaryota</taxon>
        <taxon>Metazoa</taxon>
        <taxon>Ecdysozoa</taxon>
        <taxon>Scalidophora</taxon>
        <taxon>Priapulida</taxon>
        <taxon>Priapulimorpha</taxon>
        <taxon>Priapulimorphida</taxon>
        <taxon>Priapulidae</taxon>
        <taxon>Priapulus</taxon>
    </lineage>
</organism>
<dbReference type="Pfam" id="PF00567">
    <property type="entry name" value="TUDOR"/>
    <property type="match status" value="1"/>
</dbReference>
<dbReference type="Gene3D" id="2.30.30.140">
    <property type="match status" value="1"/>
</dbReference>
<feature type="compositionally biased region" description="Basic and acidic residues" evidence="1">
    <location>
        <begin position="1"/>
        <end position="12"/>
    </location>
</feature>
<evidence type="ECO:0000313" key="4">
    <source>
        <dbReference type="RefSeq" id="XP_014677221.1"/>
    </source>
</evidence>
<keyword evidence="3" id="KW-1185">Reference proteome</keyword>
<accession>A0ABM1EYF0</accession>
<dbReference type="InterPro" id="IPR050621">
    <property type="entry name" value="Tudor_domain_containing"/>
</dbReference>
<dbReference type="InterPro" id="IPR002999">
    <property type="entry name" value="Tudor"/>
</dbReference>
<dbReference type="RefSeq" id="XP_014677221.1">
    <property type="nucleotide sequence ID" value="XM_014821735.1"/>
</dbReference>
<evidence type="ECO:0000259" key="2">
    <source>
        <dbReference type="PROSITE" id="PS50304"/>
    </source>
</evidence>
<feature type="region of interest" description="Disordered" evidence="1">
    <location>
        <begin position="376"/>
        <end position="460"/>
    </location>
</feature>